<evidence type="ECO:0000313" key="2">
    <source>
        <dbReference type="EMBL" id="CAF4751940.1"/>
    </source>
</evidence>
<name>A0A8S3AT07_9BILA</name>
<organism evidence="2 4">
    <name type="scientific">Rotaria magnacalcarata</name>
    <dbReference type="NCBI Taxonomy" id="392030"/>
    <lineage>
        <taxon>Eukaryota</taxon>
        <taxon>Metazoa</taxon>
        <taxon>Spiralia</taxon>
        <taxon>Gnathifera</taxon>
        <taxon>Rotifera</taxon>
        <taxon>Eurotatoria</taxon>
        <taxon>Bdelloidea</taxon>
        <taxon>Philodinida</taxon>
        <taxon>Philodinidae</taxon>
        <taxon>Rotaria</taxon>
    </lineage>
</organism>
<keyword evidence="1" id="KW-0732">Signal</keyword>
<dbReference type="Proteomes" id="UP000681720">
    <property type="component" value="Unassembled WGS sequence"/>
</dbReference>
<evidence type="ECO:0000256" key="1">
    <source>
        <dbReference type="SAM" id="SignalP"/>
    </source>
</evidence>
<evidence type="ECO:0000313" key="3">
    <source>
        <dbReference type="EMBL" id="CAF4796409.1"/>
    </source>
</evidence>
<comment type="caution">
    <text evidence="2">The sequence shown here is derived from an EMBL/GenBank/DDBJ whole genome shotgun (WGS) entry which is preliminary data.</text>
</comment>
<feature type="signal peptide" evidence="1">
    <location>
        <begin position="1"/>
        <end position="20"/>
    </location>
</feature>
<gene>
    <name evidence="2" type="ORF">GIL414_LOCUS45183</name>
    <name evidence="3" type="ORF">GIL414_LOCUS46967</name>
</gene>
<evidence type="ECO:0000313" key="4">
    <source>
        <dbReference type="Proteomes" id="UP000681720"/>
    </source>
</evidence>
<dbReference type="AlphaFoldDB" id="A0A8S3AT07"/>
<protein>
    <submittedName>
        <fullName evidence="2">Uncharacterized protein</fullName>
    </submittedName>
</protein>
<accession>A0A8S3AT07</accession>
<feature type="chain" id="PRO_5036273928" evidence="1">
    <location>
        <begin position="21"/>
        <end position="58"/>
    </location>
</feature>
<feature type="non-terminal residue" evidence="2">
    <location>
        <position position="1"/>
    </location>
</feature>
<proteinExistence type="predicted"/>
<sequence>MCLLFLFHLVIFYQFSTVFSTNFGQYDLVAHENNDGTTRFFVVGDWGGLPFLPYETPS</sequence>
<reference evidence="2" key="1">
    <citation type="submission" date="2021-02" db="EMBL/GenBank/DDBJ databases">
        <authorList>
            <person name="Nowell W R."/>
        </authorList>
    </citation>
    <scope>NUCLEOTIDE SEQUENCE</scope>
</reference>
<dbReference type="EMBL" id="CAJOBJ010138329">
    <property type="protein sequence ID" value="CAF4751940.1"/>
    <property type="molecule type" value="Genomic_DNA"/>
</dbReference>
<dbReference type="EMBL" id="CAJOBJ010148924">
    <property type="protein sequence ID" value="CAF4796409.1"/>
    <property type="molecule type" value="Genomic_DNA"/>
</dbReference>